<dbReference type="RefSeq" id="WP_154527946.1">
    <property type="nucleotide sequence ID" value="NZ_JAXDZJ010000048.1"/>
</dbReference>
<evidence type="ECO:0000313" key="9">
    <source>
        <dbReference type="EMBL" id="MST54815.1"/>
    </source>
</evidence>
<gene>
    <name evidence="8" type="primary">rplR</name>
    <name evidence="9" type="ORF">FYJ74_01950</name>
</gene>
<evidence type="ECO:0000256" key="6">
    <source>
        <dbReference type="ARBA" id="ARBA00035197"/>
    </source>
</evidence>
<name>A0A6L5Y9N0_9BACT</name>
<dbReference type="GO" id="GO:0008097">
    <property type="term" value="F:5S rRNA binding"/>
    <property type="evidence" value="ECO:0007669"/>
    <property type="project" value="TreeGrafter"/>
</dbReference>
<comment type="subunit">
    <text evidence="8">Part of the 50S ribosomal subunit; part of the 5S rRNA/L5/L18/L25 subcomplex. Contacts the 5S and 23S rRNAs.</text>
</comment>
<evidence type="ECO:0000256" key="3">
    <source>
        <dbReference type="ARBA" id="ARBA00022884"/>
    </source>
</evidence>
<dbReference type="HAMAP" id="MF_01337_B">
    <property type="entry name" value="Ribosomal_uL18_B"/>
    <property type="match status" value="1"/>
</dbReference>
<dbReference type="GO" id="GO:0003735">
    <property type="term" value="F:structural constituent of ribosome"/>
    <property type="evidence" value="ECO:0007669"/>
    <property type="project" value="InterPro"/>
</dbReference>
<evidence type="ECO:0000256" key="2">
    <source>
        <dbReference type="ARBA" id="ARBA00022730"/>
    </source>
</evidence>
<comment type="similarity">
    <text evidence="1 8">Belongs to the universal ribosomal protein uL18 family.</text>
</comment>
<dbReference type="GO" id="GO:0005737">
    <property type="term" value="C:cytoplasm"/>
    <property type="evidence" value="ECO:0007669"/>
    <property type="project" value="UniProtKB-ARBA"/>
</dbReference>
<proteinExistence type="inferred from homology"/>
<keyword evidence="3 8" id="KW-0694">RNA-binding</keyword>
<protein>
    <recommendedName>
        <fullName evidence="6 8">Large ribosomal subunit protein uL18</fullName>
    </recommendedName>
</protein>
<reference evidence="9 10" key="1">
    <citation type="submission" date="2019-08" db="EMBL/GenBank/DDBJ databases">
        <title>In-depth cultivation of the pig gut microbiome towards novel bacterial diversity and tailored functional studies.</title>
        <authorList>
            <person name="Wylensek D."/>
            <person name="Hitch T.C.A."/>
            <person name="Clavel T."/>
        </authorList>
    </citation>
    <scope>NUCLEOTIDE SEQUENCE [LARGE SCALE GENOMIC DNA]</scope>
    <source>
        <strain evidence="9 10">SM-530-WT-4B</strain>
    </source>
</reference>
<evidence type="ECO:0000256" key="4">
    <source>
        <dbReference type="ARBA" id="ARBA00022980"/>
    </source>
</evidence>
<dbReference type="InterPro" id="IPR005484">
    <property type="entry name" value="Ribosomal_uL18_bac/plant/anim"/>
</dbReference>
<dbReference type="PANTHER" id="PTHR12899:SF3">
    <property type="entry name" value="LARGE RIBOSOMAL SUBUNIT PROTEIN UL18M"/>
    <property type="match status" value="1"/>
</dbReference>
<evidence type="ECO:0000313" key="10">
    <source>
        <dbReference type="Proteomes" id="UP000473699"/>
    </source>
</evidence>
<dbReference type="GO" id="GO:0006412">
    <property type="term" value="P:translation"/>
    <property type="evidence" value="ECO:0007669"/>
    <property type="project" value="UniProtKB-UniRule"/>
</dbReference>
<evidence type="ECO:0000256" key="8">
    <source>
        <dbReference type="HAMAP-Rule" id="MF_01337"/>
    </source>
</evidence>
<dbReference type="NCBIfam" id="TIGR00060">
    <property type="entry name" value="L18_bact"/>
    <property type="match status" value="1"/>
</dbReference>
<dbReference type="Gene3D" id="3.30.420.100">
    <property type="match status" value="1"/>
</dbReference>
<organism evidence="9 10">
    <name type="scientific">Pyramidobacter porci</name>
    <dbReference type="NCBI Taxonomy" id="2605789"/>
    <lineage>
        <taxon>Bacteria</taxon>
        <taxon>Thermotogati</taxon>
        <taxon>Synergistota</taxon>
        <taxon>Synergistia</taxon>
        <taxon>Synergistales</taxon>
        <taxon>Dethiosulfovibrionaceae</taxon>
        <taxon>Pyramidobacter</taxon>
    </lineage>
</organism>
<dbReference type="GO" id="GO:1990904">
    <property type="term" value="C:ribonucleoprotein complex"/>
    <property type="evidence" value="ECO:0007669"/>
    <property type="project" value="UniProtKB-KW"/>
</dbReference>
<dbReference type="EMBL" id="VUNH01000002">
    <property type="protein sequence ID" value="MST54815.1"/>
    <property type="molecule type" value="Genomic_DNA"/>
</dbReference>
<dbReference type="Proteomes" id="UP000473699">
    <property type="component" value="Unassembled WGS sequence"/>
</dbReference>
<dbReference type="InterPro" id="IPR057268">
    <property type="entry name" value="Ribosomal_L18"/>
</dbReference>
<keyword evidence="10" id="KW-1185">Reference proteome</keyword>
<evidence type="ECO:0000256" key="1">
    <source>
        <dbReference type="ARBA" id="ARBA00007116"/>
    </source>
</evidence>
<comment type="caution">
    <text evidence="9">The sequence shown here is derived from an EMBL/GenBank/DDBJ whole genome shotgun (WGS) entry which is preliminary data.</text>
</comment>
<dbReference type="FunFam" id="3.30.420.100:FF:000001">
    <property type="entry name" value="50S ribosomal protein L18"/>
    <property type="match status" value="1"/>
</dbReference>
<evidence type="ECO:0000256" key="7">
    <source>
        <dbReference type="ARBA" id="ARBA00053375"/>
    </source>
</evidence>
<dbReference type="GO" id="GO:0005840">
    <property type="term" value="C:ribosome"/>
    <property type="evidence" value="ECO:0007669"/>
    <property type="project" value="UniProtKB-KW"/>
</dbReference>
<accession>A0A6L5Y9N0</accession>
<dbReference type="AlphaFoldDB" id="A0A6L5Y9N0"/>
<dbReference type="Pfam" id="PF00861">
    <property type="entry name" value="Ribosomal_L18p"/>
    <property type="match status" value="1"/>
</dbReference>
<keyword evidence="5 8" id="KW-0687">Ribonucleoprotein</keyword>
<dbReference type="PANTHER" id="PTHR12899">
    <property type="entry name" value="39S RIBOSOMAL PROTEIN L18, MITOCHONDRIAL"/>
    <property type="match status" value="1"/>
</dbReference>
<comment type="function">
    <text evidence="7 8">This is one of the proteins that bind and probably mediate the attachment of the 5S RNA into the large ribosomal subunit, where it forms part of the central protuberance.</text>
</comment>
<dbReference type="CDD" id="cd00432">
    <property type="entry name" value="Ribosomal_L18_L5e"/>
    <property type="match status" value="1"/>
</dbReference>
<dbReference type="InterPro" id="IPR004389">
    <property type="entry name" value="Ribosomal_uL18_bac-type"/>
</dbReference>
<keyword evidence="2 8" id="KW-0699">rRNA-binding</keyword>
<sequence>MIKTKSRNEMRLLRHSRLRKSVSGTAERPRLSVFRSLRDIYVQVIDDTVGHTLVSVSTKEKSVAQTLECGHCTVAAAKVIGKLVAERAKEKGITEVVFDRGGHVYHGRVQAIADAAREAGLKL</sequence>
<dbReference type="SUPFAM" id="SSF53137">
    <property type="entry name" value="Translational machinery components"/>
    <property type="match status" value="1"/>
</dbReference>
<keyword evidence="4 8" id="KW-0689">Ribosomal protein</keyword>
<evidence type="ECO:0000256" key="5">
    <source>
        <dbReference type="ARBA" id="ARBA00023274"/>
    </source>
</evidence>